<evidence type="ECO:0000256" key="1">
    <source>
        <dbReference type="SAM" id="MobiDB-lite"/>
    </source>
</evidence>
<dbReference type="Proteomes" id="UP000016930">
    <property type="component" value="Unassembled WGS sequence"/>
</dbReference>
<evidence type="ECO:0000313" key="2">
    <source>
        <dbReference type="EMBL" id="EMD40308.1"/>
    </source>
</evidence>
<feature type="compositionally biased region" description="Basic residues" evidence="1">
    <location>
        <begin position="98"/>
        <end position="114"/>
    </location>
</feature>
<sequence length="156" mass="17536">MRSEFGGSAKGSAKGSSIEMLLQSYVLASVQCRLGLRRQKHSFRGPRSSPGQTTKPKTSCCRVGTGCAHASVAMTGGWNPCDWCSIWSFSSMGWPHLSMHRHQHDRSRRERPARRQPGVLRHSHRARPSTVPNSRQTSSVRPRHRPSRQRSRQASH</sequence>
<accession>M2QTD4</accession>
<feature type="compositionally biased region" description="Basic residues" evidence="1">
    <location>
        <begin position="141"/>
        <end position="156"/>
    </location>
</feature>
<protein>
    <submittedName>
        <fullName evidence="2">Uncharacterized protein</fullName>
    </submittedName>
</protein>
<gene>
    <name evidence="2" type="ORF">CERSUDRAFT_110914</name>
</gene>
<name>M2QTD4_CERS8</name>
<evidence type="ECO:0000313" key="3">
    <source>
        <dbReference type="Proteomes" id="UP000016930"/>
    </source>
</evidence>
<reference evidence="2 3" key="1">
    <citation type="journal article" date="2012" name="Proc. Natl. Acad. Sci. U.S.A.">
        <title>Comparative genomics of Ceriporiopsis subvermispora and Phanerochaete chrysosporium provide insight into selective ligninolysis.</title>
        <authorList>
            <person name="Fernandez-Fueyo E."/>
            <person name="Ruiz-Duenas F.J."/>
            <person name="Ferreira P."/>
            <person name="Floudas D."/>
            <person name="Hibbett D.S."/>
            <person name="Canessa P."/>
            <person name="Larrondo L.F."/>
            <person name="James T.Y."/>
            <person name="Seelenfreund D."/>
            <person name="Lobos S."/>
            <person name="Polanco R."/>
            <person name="Tello M."/>
            <person name="Honda Y."/>
            <person name="Watanabe T."/>
            <person name="Watanabe T."/>
            <person name="Ryu J.S."/>
            <person name="Kubicek C.P."/>
            <person name="Schmoll M."/>
            <person name="Gaskell J."/>
            <person name="Hammel K.E."/>
            <person name="St John F.J."/>
            <person name="Vanden Wymelenberg A."/>
            <person name="Sabat G."/>
            <person name="Splinter BonDurant S."/>
            <person name="Syed K."/>
            <person name="Yadav J.S."/>
            <person name="Doddapaneni H."/>
            <person name="Subramanian V."/>
            <person name="Lavin J.L."/>
            <person name="Oguiza J.A."/>
            <person name="Perez G."/>
            <person name="Pisabarro A.G."/>
            <person name="Ramirez L."/>
            <person name="Santoyo F."/>
            <person name="Master E."/>
            <person name="Coutinho P.M."/>
            <person name="Henrissat B."/>
            <person name="Lombard V."/>
            <person name="Magnuson J.K."/>
            <person name="Kuees U."/>
            <person name="Hori C."/>
            <person name="Igarashi K."/>
            <person name="Samejima M."/>
            <person name="Held B.W."/>
            <person name="Barry K.W."/>
            <person name="LaButti K.M."/>
            <person name="Lapidus A."/>
            <person name="Lindquist E.A."/>
            <person name="Lucas S.M."/>
            <person name="Riley R."/>
            <person name="Salamov A.A."/>
            <person name="Hoffmeister D."/>
            <person name="Schwenk D."/>
            <person name="Hadar Y."/>
            <person name="Yarden O."/>
            <person name="de Vries R.P."/>
            <person name="Wiebenga A."/>
            <person name="Stenlid J."/>
            <person name="Eastwood D."/>
            <person name="Grigoriev I.V."/>
            <person name="Berka R.M."/>
            <person name="Blanchette R.A."/>
            <person name="Kersten P."/>
            <person name="Martinez A.T."/>
            <person name="Vicuna R."/>
            <person name="Cullen D."/>
        </authorList>
    </citation>
    <scope>NUCLEOTIDE SEQUENCE [LARGE SCALE GENOMIC DNA]</scope>
    <source>
        <strain evidence="2 3">B</strain>
    </source>
</reference>
<proteinExistence type="predicted"/>
<organism evidence="2 3">
    <name type="scientific">Ceriporiopsis subvermispora (strain B)</name>
    <name type="common">White-rot fungus</name>
    <name type="synonym">Gelatoporia subvermispora</name>
    <dbReference type="NCBI Taxonomy" id="914234"/>
    <lineage>
        <taxon>Eukaryota</taxon>
        <taxon>Fungi</taxon>
        <taxon>Dikarya</taxon>
        <taxon>Basidiomycota</taxon>
        <taxon>Agaricomycotina</taxon>
        <taxon>Agaricomycetes</taxon>
        <taxon>Polyporales</taxon>
        <taxon>Gelatoporiaceae</taxon>
        <taxon>Gelatoporia</taxon>
    </lineage>
</organism>
<keyword evidence="3" id="KW-1185">Reference proteome</keyword>
<dbReference type="EMBL" id="KB445792">
    <property type="protein sequence ID" value="EMD40308.1"/>
    <property type="molecule type" value="Genomic_DNA"/>
</dbReference>
<feature type="region of interest" description="Disordered" evidence="1">
    <location>
        <begin position="98"/>
        <end position="156"/>
    </location>
</feature>
<dbReference type="AlphaFoldDB" id="M2QTD4"/>
<feature type="region of interest" description="Disordered" evidence="1">
    <location>
        <begin position="38"/>
        <end position="59"/>
    </location>
</feature>
<dbReference type="HOGENOM" id="CLU_1686347_0_0_1"/>